<comment type="caution">
    <text evidence="2">The sequence shown here is derived from an EMBL/GenBank/DDBJ whole genome shotgun (WGS) entry which is preliminary data.</text>
</comment>
<name>A0ABQ8KF96_9APHY</name>
<dbReference type="GeneID" id="72000375"/>
<feature type="region of interest" description="Disordered" evidence="1">
    <location>
        <begin position="82"/>
        <end position="101"/>
    </location>
</feature>
<proteinExistence type="predicted"/>
<evidence type="ECO:0000256" key="1">
    <source>
        <dbReference type="SAM" id="MobiDB-lite"/>
    </source>
</evidence>
<protein>
    <submittedName>
        <fullName evidence="2">Uncharacterized protein</fullName>
    </submittedName>
</protein>
<feature type="region of interest" description="Disordered" evidence="1">
    <location>
        <begin position="1"/>
        <end position="36"/>
    </location>
</feature>
<keyword evidence="3" id="KW-1185">Reference proteome</keyword>
<dbReference type="RefSeq" id="XP_047778340.1">
    <property type="nucleotide sequence ID" value="XM_047919643.1"/>
</dbReference>
<organism evidence="2 3">
    <name type="scientific">Rhodofomes roseus</name>
    <dbReference type="NCBI Taxonomy" id="34475"/>
    <lineage>
        <taxon>Eukaryota</taxon>
        <taxon>Fungi</taxon>
        <taxon>Dikarya</taxon>
        <taxon>Basidiomycota</taxon>
        <taxon>Agaricomycotina</taxon>
        <taxon>Agaricomycetes</taxon>
        <taxon>Polyporales</taxon>
        <taxon>Rhodofomes</taxon>
    </lineage>
</organism>
<sequence>MPSSRAVANLIAQGHHGSTTSPEDFISRDGAASRSPSLPVTCVVPLHGPCPRTLCGRASLRRGDAVSSPTAISVVDSAVDAGASALSPPPGTASSLNRKGRSAMRTPAHTHTHTHIRVHSARPRLLEDVTASRARRAIALPASASRIHMQASTLPVSTDSLLSARNSPQPTRSVQLTRMVLCLPRPPSYYGTPVGRNSTVECTRTFACVPICNLQAILHLDKVAAPSRSRHCSPQRGETRYSNTMHRRYTQGVGTIIVRPSSSVP</sequence>
<dbReference type="Proteomes" id="UP000814176">
    <property type="component" value="Unassembled WGS sequence"/>
</dbReference>
<dbReference type="EMBL" id="JADCUA010000011">
    <property type="protein sequence ID" value="KAH9836055.1"/>
    <property type="molecule type" value="Genomic_DNA"/>
</dbReference>
<reference evidence="2 3" key="1">
    <citation type="journal article" date="2021" name="Environ. Microbiol.">
        <title>Gene family expansions and transcriptome signatures uncover fungal adaptations to wood decay.</title>
        <authorList>
            <person name="Hage H."/>
            <person name="Miyauchi S."/>
            <person name="Viragh M."/>
            <person name="Drula E."/>
            <person name="Min B."/>
            <person name="Chaduli D."/>
            <person name="Navarro D."/>
            <person name="Favel A."/>
            <person name="Norest M."/>
            <person name="Lesage-Meessen L."/>
            <person name="Balint B."/>
            <person name="Merenyi Z."/>
            <person name="de Eugenio L."/>
            <person name="Morin E."/>
            <person name="Martinez A.T."/>
            <person name="Baldrian P."/>
            <person name="Stursova M."/>
            <person name="Martinez M.J."/>
            <person name="Novotny C."/>
            <person name="Magnuson J.K."/>
            <person name="Spatafora J.W."/>
            <person name="Maurice S."/>
            <person name="Pangilinan J."/>
            <person name="Andreopoulos W."/>
            <person name="LaButti K."/>
            <person name="Hundley H."/>
            <person name="Na H."/>
            <person name="Kuo A."/>
            <person name="Barry K."/>
            <person name="Lipzen A."/>
            <person name="Henrissat B."/>
            <person name="Riley R."/>
            <person name="Ahrendt S."/>
            <person name="Nagy L.G."/>
            <person name="Grigoriev I.V."/>
            <person name="Martin F."/>
            <person name="Rosso M.N."/>
        </authorList>
    </citation>
    <scope>NUCLEOTIDE SEQUENCE [LARGE SCALE GENOMIC DNA]</scope>
    <source>
        <strain evidence="2 3">CIRM-BRFM 1785</strain>
    </source>
</reference>
<accession>A0ABQ8KF96</accession>
<gene>
    <name evidence="2" type="ORF">C8Q71DRAFT_64249</name>
</gene>
<evidence type="ECO:0000313" key="2">
    <source>
        <dbReference type="EMBL" id="KAH9836055.1"/>
    </source>
</evidence>
<evidence type="ECO:0000313" key="3">
    <source>
        <dbReference type="Proteomes" id="UP000814176"/>
    </source>
</evidence>